<evidence type="ECO:0000313" key="2">
    <source>
        <dbReference type="EMBL" id="NOL43845.1"/>
    </source>
</evidence>
<proteinExistence type="predicted"/>
<evidence type="ECO:0000313" key="1">
    <source>
        <dbReference type="EMBL" id="MBB6570701.1"/>
    </source>
</evidence>
<dbReference type="Gene3D" id="3.10.450.50">
    <property type="match status" value="1"/>
</dbReference>
<dbReference type="PANTHER" id="PTHR38436">
    <property type="entry name" value="POLYKETIDE CYCLASE SNOAL-LIKE DOMAIN"/>
    <property type="match status" value="1"/>
</dbReference>
<protein>
    <submittedName>
        <fullName evidence="1 2">Ester cyclase</fullName>
    </submittedName>
</protein>
<dbReference type="SUPFAM" id="SSF54427">
    <property type="entry name" value="NTF2-like"/>
    <property type="match status" value="1"/>
</dbReference>
<dbReference type="Pfam" id="PF07366">
    <property type="entry name" value="SnoaL"/>
    <property type="match status" value="1"/>
</dbReference>
<gene>
    <name evidence="1" type="ORF">HNR71_006338</name>
    <name evidence="2" type="ORF">HPO96_26710</name>
</gene>
<dbReference type="InterPro" id="IPR009959">
    <property type="entry name" value="Cyclase_SnoaL-like"/>
</dbReference>
<evidence type="ECO:0000313" key="3">
    <source>
        <dbReference type="Proteomes" id="UP000534306"/>
    </source>
</evidence>
<organism evidence="2 3">
    <name type="scientific">Kribbella sandramycini</name>
    <dbReference type="NCBI Taxonomy" id="60450"/>
    <lineage>
        <taxon>Bacteria</taxon>
        <taxon>Bacillati</taxon>
        <taxon>Actinomycetota</taxon>
        <taxon>Actinomycetes</taxon>
        <taxon>Propionibacteriales</taxon>
        <taxon>Kribbellaceae</taxon>
        <taxon>Kribbella</taxon>
    </lineage>
</organism>
<dbReference type="EMBL" id="JACHKF010000001">
    <property type="protein sequence ID" value="MBB6570701.1"/>
    <property type="molecule type" value="Genomic_DNA"/>
</dbReference>
<sequence length="138" mass="15325">MDTTVQQNIDLLRTAFAHVQAHDLDAAQALLTDEFIANQPGATEPQRSRELWAANTAAMLKAFPDLTITIHDIFGAADKVAVRTTCTATHQGPFAHLAPTHRPVHYTSLELYRFENSRIAEEWVAPDLTTLFNQLTAD</sequence>
<name>A0A7Y4L3S4_9ACTN</name>
<dbReference type="InterPro" id="IPR032710">
    <property type="entry name" value="NTF2-like_dom_sf"/>
</dbReference>
<dbReference type="Proteomes" id="UP000553957">
    <property type="component" value="Unassembled WGS sequence"/>
</dbReference>
<reference evidence="1 4" key="2">
    <citation type="submission" date="2020-08" db="EMBL/GenBank/DDBJ databases">
        <title>Sequencing the genomes of 1000 actinobacteria strains.</title>
        <authorList>
            <person name="Klenk H.-P."/>
        </authorList>
    </citation>
    <scope>NUCLEOTIDE SEQUENCE [LARGE SCALE GENOMIC DNA]</scope>
    <source>
        <strain evidence="1 4">DSM 15626</strain>
    </source>
</reference>
<dbReference type="GO" id="GO:0030638">
    <property type="term" value="P:polyketide metabolic process"/>
    <property type="evidence" value="ECO:0007669"/>
    <property type="project" value="InterPro"/>
</dbReference>
<evidence type="ECO:0000313" key="4">
    <source>
        <dbReference type="Proteomes" id="UP000553957"/>
    </source>
</evidence>
<keyword evidence="3" id="KW-1185">Reference proteome</keyword>
<dbReference type="Proteomes" id="UP000534306">
    <property type="component" value="Unassembled WGS sequence"/>
</dbReference>
<comment type="caution">
    <text evidence="2">The sequence shown here is derived from an EMBL/GenBank/DDBJ whole genome shotgun (WGS) entry which is preliminary data.</text>
</comment>
<accession>A0A7Y4L3S4</accession>
<reference evidence="2 3" key="1">
    <citation type="submission" date="2020-05" db="EMBL/GenBank/DDBJ databases">
        <title>Genome sequence of Kribbella sandramycini ATCC 39419.</title>
        <authorList>
            <person name="Maclea K.S."/>
            <person name="Fair J.L."/>
        </authorList>
    </citation>
    <scope>NUCLEOTIDE SEQUENCE [LARGE SCALE GENOMIC DNA]</scope>
    <source>
        <strain evidence="2 3">ATCC 39419</strain>
    </source>
</reference>
<dbReference type="RefSeq" id="WP_171677088.1">
    <property type="nucleotide sequence ID" value="NZ_BAAAGT010000011.1"/>
</dbReference>
<dbReference type="AlphaFoldDB" id="A0A7Y4L3S4"/>
<dbReference type="EMBL" id="JABJRC010000007">
    <property type="protein sequence ID" value="NOL43845.1"/>
    <property type="molecule type" value="Genomic_DNA"/>
</dbReference>
<dbReference type="PANTHER" id="PTHR38436:SF1">
    <property type="entry name" value="ESTER CYCLASE"/>
    <property type="match status" value="1"/>
</dbReference>